<evidence type="ECO:0000256" key="3">
    <source>
        <dbReference type="ARBA" id="ARBA00022475"/>
    </source>
</evidence>
<protein>
    <submittedName>
        <fullName evidence="8">Membrane protein</fullName>
    </submittedName>
</protein>
<feature type="transmembrane region" description="Helical" evidence="7">
    <location>
        <begin position="419"/>
        <end position="439"/>
    </location>
</feature>
<sequence length="702" mass="74881">MKWPSWQDWLFSAKAYTAALLALYIGLAFSLPRPYWALTTVYVVSNPLSGVTGAKAIDRMLGTIMGCAGAVVIVTLFVNAPELMMLAVACWAGLLLFIALRDRTPRNYAFMLGAYTLPLVALPNVSTPEAIFDYAVSRSEEIIVAIVCASVVGALLFPTSVAPVLNARVGGWLKDAASWIDDILRAGGQEDASPATPAARQKLAADVAPLTALISQLGHDAGTRDVKRHAEELRGRLLFLLPILSSISDRLHALRLESGALPPPLEQLLADIAGWIRAPADALGDDAVPDRLRAAADALEMPAESERVWDDLVRASLLARLRELIDLWQDCLALQRQIASGGQGRWRPALRHRPLIGRQLHYDLGLILFAVGSTVAATFIAGLVWIWSGWSGGAFGVAFVAIACCFFGAFDRPAPLMKAMLVWSTTAYVITGLYLTLIMPNIADFEILALVLAPPFLLIGAFIPRPDLTLITLLLAASFAGDLGLQGRYGFDFASYVEGGIAITLGIAFAIVWTLITKPFGVEVTARRLVVAGWLDLAELAAGKRAIDHAALIARMLDRLAQLMPRVAMAGDPSLASLDGLAELRTSYNIATLQRDRRAQPAQVRGLIDDTLEGVAAYFRQCVATGRREPPSDSLLARTDAALLAAFHAAPGQVRRSTLDALVGVRRSLFPMAPGPLLPGPGNAAIAGTGAADGVASPCVAA</sequence>
<evidence type="ECO:0000256" key="5">
    <source>
        <dbReference type="ARBA" id="ARBA00022989"/>
    </source>
</evidence>
<keyword evidence="2" id="KW-0813">Transport</keyword>
<dbReference type="Proteomes" id="UP000606044">
    <property type="component" value="Unassembled WGS sequence"/>
</dbReference>
<keyword evidence="5 7" id="KW-1133">Transmembrane helix</keyword>
<dbReference type="GO" id="GO:0005886">
    <property type="term" value="C:plasma membrane"/>
    <property type="evidence" value="ECO:0007669"/>
    <property type="project" value="UniProtKB-SubCell"/>
</dbReference>
<evidence type="ECO:0000256" key="7">
    <source>
        <dbReference type="SAM" id="Phobius"/>
    </source>
</evidence>
<dbReference type="AlphaFoldDB" id="A0A917BSQ2"/>
<keyword evidence="3" id="KW-1003">Cell membrane</keyword>
<feature type="transmembrane region" description="Helical" evidence="7">
    <location>
        <begin position="60"/>
        <end position="77"/>
    </location>
</feature>
<feature type="transmembrane region" description="Helical" evidence="7">
    <location>
        <begin position="493"/>
        <end position="516"/>
    </location>
</feature>
<dbReference type="RefSeq" id="WP_188576996.1">
    <property type="nucleotide sequence ID" value="NZ_BMCT01000001.1"/>
</dbReference>
<keyword evidence="4 7" id="KW-0812">Transmembrane</keyword>
<proteinExistence type="predicted"/>
<organism evidence="8 9">
    <name type="scientific">Azorhizobium oxalatiphilum</name>
    <dbReference type="NCBI Taxonomy" id="980631"/>
    <lineage>
        <taxon>Bacteria</taxon>
        <taxon>Pseudomonadati</taxon>
        <taxon>Pseudomonadota</taxon>
        <taxon>Alphaproteobacteria</taxon>
        <taxon>Hyphomicrobiales</taxon>
        <taxon>Xanthobacteraceae</taxon>
        <taxon>Azorhizobium</taxon>
    </lineage>
</organism>
<comment type="caution">
    <text evidence="8">The sequence shown here is derived from an EMBL/GenBank/DDBJ whole genome shotgun (WGS) entry which is preliminary data.</text>
</comment>
<evidence type="ECO:0000256" key="6">
    <source>
        <dbReference type="ARBA" id="ARBA00023136"/>
    </source>
</evidence>
<dbReference type="GO" id="GO:0022857">
    <property type="term" value="F:transmembrane transporter activity"/>
    <property type="evidence" value="ECO:0007669"/>
    <property type="project" value="InterPro"/>
</dbReference>
<evidence type="ECO:0000256" key="4">
    <source>
        <dbReference type="ARBA" id="ARBA00022692"/>
    </source>
</evidence>
<evidence type="ECO:0000256" key="2">
    <source>
        <dbReference type="ARBA" id="ARBA00022448"/>
    </source>
</evidence>
<reference evidence="8" key="1">
    <citation type="journal article" date="2014" name="Int. J. Syst. Evol. Microbiol.">
        <title>Complete genome sequence of Corynebacterium casei LMG S-19264T (=DSM 44701T), isolated from a smear-ripened cheese.</title>
        <authorList>
            <consortium name="US DOE Joint Genome Institute (JGI-PGF)"/>
            <person name="Walter F."/>
            <person name="Albersmeier A."/>
            <person name="Kalinowski J."/>
            <person name="Ruckert C."/>
        </authorList>
    </citation>
    <scope>NUCLEOTIDE SEQUENCE</scope>
    <source>
        <strain evidence="8">CCM 7897</strain>
    </source>
</reference>
<dbReference type="Pfam" id="PF04632">
    <property type="entry name" value="FUSC"/>
    <property type="match status" value="1"/>
</dbReference>
<feature type="transmembrane region" description="Helical" evidence="7">
    <location>
        <begin position="393"/>
        <end position="410"/>
    </location>
</feature>
<keyword evidence="6 7" id="KW-0472">Membrane</keyword>
<reference evidence="8" key="2">
    <citation type="submission" date="2020-09" db="EMBL/GenBank/DDBJ databases">
        <authorList>
            <person name="Sun Q."/>
            <person name="Sedlacek I."/>
        </authorList>
    </citation>
    <scope>NUCLEOTIDE SEQUENCE</scope>
    <source>
        <strain evidence="8">CCM 7897</strain>
    </source>
</reference>
<name>A0A917BSQ2_9HYPH</name>
<evidence type="ECO:0000313" key="8">
    <source>
        <dbReference type="EMBL" id="GGF57329.1"/>
    </source>
</evidence>
<dbReference type="EMBL" id="BMCT01000001">
    <property type="protein sequence ID" value="GGF57329.1"/>
    <property type="molecule type" value="Genomic_DNA"/>
</dbReference>
<comment type="subcellular location">
    <subcellularLocation>
        <location evidence="1">Cell membrane</location>
        <topology evidence="1">Multi-pass membrane protein</topology>
    </subcellularLocation>
</comment>
<dbReference type="PANTHER" id="PTHR30509">
    <property type="entry name" value="P-HYDROXYBENZOIC ACID EFFLUX PUMP SUBUNIT-RELATED"/>
    <property type="match status" value="1"/>
</dbReference>
<feature type="transmembrane region" description="Helical" evidence="7">
    <location>
        <begin position="107"/>
        <end position="122"/>
    </location>
</feature>
<gene>
    <name evidence="8" type="ORF">GCM10007301_16290</name>
</gene>
<evidence type="ECO:0000313" key="9">
    <source>
        <dbReference type="Proteomes" id="UP000606044"/>
    </source>
</evidence>
<dbReference type="PANTHER" id="PTHR30509:SF9">
    <property type="entry name" value="MULTIDRUG RESISTANCE PROTEIN MDTO"/>
    <property type="match status" value="1"/>
</dbReference>
<accession>A0A917BSQ2</accession>
<dbReference type="InterPro" id="IPR006726">
    <property type="entry name" value="PHBA_efflux_AaeB/fusaric-R"/>
</dbReference>
<feature type="transmembrane region" description="Helical" evidence="7">
    <location>
        <begin position="360"/>
        <end position="387"/>
    </location>
</feature>
<keyword evidence="9" id="KW-1185">Reference proteome</keyword>
<feature type="transmembrane region" description="Helical" evidence="7">
    <location>
        <begin position="142"/>
        <end position="165"/>
    </location>
</feature>
<feature type="transmembrane region" description="Helical" evidence="7">
    <location>
        <begin position="9"/>
        <end position="29"/>
    </location>
</feature>
<feature type="transmembrane region" description="Helical" evidence="7">
    <location>
        <begin position="83"/>
        <end position="100"/>
    </location>
</feature>
<evidence type="ECO:0000256" key="1">
    <source>
        <dbReference type="ARBA" id="ARBA00004651"/>
    </source>
</evidence>